<gene>
    <name evidence="3" type="ORF">ACA1_073680</name>
</gene>
<feature type="compositionally biased region" description="Basic and acidic residues" evidence="1">
    <location>
        <begin position="90"/>
        <end position="99"/>
    </location>
</feature>
<name>L8HER0_ACACF</name>
<dbReference type="GeneID" id="14924707"/>
<keyword evidence="4" id="KW-1185">Reference proteome</keyword>
<feature type="transmembrane region" description="Helical" evidence="2">
    <location>
        <begin position="119"/>
        <end position="143"/>
    </location>
</feature>
<evidence type="ECO:0008006" key="5">
    <source>
        <dbReference type="Google" id="ProtNLM"/>
    </source>
</evidence>
<dbReference type="RefSeq" id="XP_004353250.1">
    <property type="nucleotide sequence ID" value="XM_004353198.1"/>
</dbReference>
<sequence>MRAEEEDVNESDADRRSMTDRRRRENPAVVAGEVEKKEVVAAEMQDAAKGKLPAIGEEEKLIMEEEEMNESQGDRRNDRRESAAVVAGEVETHEGAEEAKSKEERLLPLPYWHCTRTDLAYCLLLCSALALLCLAWFLLVVYGGVANRYIWVSCLFAPFGSLTTVSTFIGELYALPPVPFAYAYIIATLGMTQAALIPINGLYTWLQ</sequence>
<keyword evidence="2" id="KW-0812">Transmembrane</keyword>
<dbReference type="EMBL" id="KB007857">
    <property type="protein sequence ID" value="ELR23722.1"/>
    <property type="molecule type" value="Genomic_DNA"/>
</dbReference>
<feature type="region of interest" description="Disordered" evidence="1">
    <location>
        <begin position="1"/>
        <end position="30"/>
    </location>
</feature>
<feature type="compositionally biased region" description="Basic and acidic residues" evidence="1">
    <location>
        <begin position="72"/>
        <end position="82"/>
    </location>
</feature>
<evidence type="ECO:0000313" key="3">
    <source>
        <dbReference type="EMBL" id="ELR23722.1"/>
    </source>
</evidence>
<evidence type="ECO:0000256" key="1">
    <source>
        <dbReference type="SAM" id="MobiDB-lite"/>
    </source>
</evidence>
<keyword evidence="2" id="KW-0472">Membrane</keyword>
<feature type="transmembrane region" description="Helical" evidence="2">
    <location>
        <begin position="149"/>
        <end position="169"/>
    </location>
</feature>
<feature type="transmembrane region" description="Helical" evidence="2">
    <location>
        <begin position="181"/>
        <end position="206"/>
    </location>
</feature>
<proteinExistence type="predicted"/>
<dbReference type="AlphaFoldDB" id="L8HER0"/>
<reference evidence="3 4" key="1">
    <citation type="journal article" date="2013" name="Genome Biol.">
        <title>Genome of Acanthamoeba castellanii highlights extensive lateral gene transfer and early evolution of tyrosine kinase signaling.</title>
        <authorList>
            <person name="Clarke M."/>
            <person name="Lohan A.J."/>
            <person name="Liu B."/>
            <person name="Lagkouvardos I."/>
            <person name="Roy S."/>
            <person name="Zafar N."/>
            <person name="Bertelli C."/>
            <person name="Schilde C."/>
            <person name="Kianianmomeni A."/>
            <person name="Burglin T.R."/>
            <person name="Frech C."/>
            <person name="Turcotte B."/>
            <person name="Kopec K.O."/>
            <person name="Synnott J.M."/>
            <person name="Choo C."/>
            <person name="Paponov I."/>
            <person name="Finkler A."/>
            <person name="Soon Heng Tan C."/>
            <person name="Hutchins A.P."/>
            <person name="Weinmeier T."/>
            <person name="Rattei T."/>
            <person name="Chu J.S."/>
            <person name="Gimenez G."/>
            <person name="Irimia M."/>
            <person name="Rigden D.J."/>
            <person name="Fitzpatrick D.A."/>
            <person name="Lorenzo-Morales J."/>
            <person name="Bateman A."/>
            <person name="Chiu C.H."/>
            <person name="Tang P."/>
            <person name="Hegemann P."/>
            <person name="Fromm H."/>
            <person name="Raoult D."/>
            <person name="Greub G."/>
            <person name="Miranda-Saavedra D."/>
            <person name="Chen N."/>
            <person name="Nash P."/>
            <person name="Ginger M.L."/>
            <person name="Horn M."/>
            <person name="Schaap P."/>
            <person name="Caler L."/>
            <person name="Loftus B."/>
        </authorList>
    </citation>
    <scope>NUCLEOTIDE SEQUENCE [LARGE SCALE GENOMIC DNA]</scope>
    <source>
        <strain evidence="3 4">Neff</strain>
    </source>
</reference>
<dbReference type="Proteomes" id="UP000011083">
    <property type="component" value="Unassembled WGS sequence"/>
</dbReference>
<organism evidence="3 4">
    <name type="scientific">Acanthamoeba castellanii (strain ATCC 30010 / Neff)</name>
    <dbReference type="NCBI Taxonomy" id="1257118"/>
    <lineage>
        <taxon>Eukaryota</taxon>
        <taxon>Amoebozoa</taxon>
        <taxon>Discosea</taxon>
        <taxon>Longamoebia</taxon>
        <taxon>Centramoebida</taxon>
        <taxon>Acanthamoebidae</taxon>
        <taxon>Acanthamoeba</taxon>
    </lineage>
</organism>
<dbReference type="OrthoDB" id="409792at2759"/>
<accession>L8HER0</accession>
<feature type="compositionally biased region" description="Basic and acidic residues" evidence="1">
    <location>
        <begin position="12"/>
        <end position="26"/>
    </location>
</feature>
<evidence type="ECO:0000256" key="2">
    <source>
        <dbReference type="SAM" id="Phobius"/>
    </source>
</evidence>
<feature type="region of interest" description="Disordered" evidence="1">
    <location>
        <begin position="60"/>
        <end position="99"/>
    </location>
</feature>
<protein>
    <recommendedName>
        <fullName evidence="5">Transmembrane protein</fullName>
    </recommendedName>
</protein>
<keyword evidence="2" id="KW-1133">Transmembrane helix</keyword>
<dbReference type="VEuPathDB" id="AmoebaDB:ACA1_073680"/>
<feature type="compositionally biased region" description="Acidic residues" evidence="1">
    <location>
        <begin position="1"/>
        <end position="11"/>
    </location>
</feature>
<dbReference type="KEGG" id="acan:ACA1_073680"/>
<evidence type="ECO:0000313" key="4">
    <source>
        <dbReference type="Proteomes" id="UP000011083"/>
    </source>
</evidence>